<dbReference type="Proteomes" id="UP001328107">
    <property type="component" value="Unassembled WGS sequence"/>
</dbReference>
<reference evidence="2" key="1">
    <citation type="submission" date="2022-10" db="EMBL/GenBank/DDBJ databases">
        <title>Genome assembly of Pristionchus species.</title>
        <authorList>
            <person name="Yoshida K."/>
            <person name="Sommer R.J."/>
        </authorList>
    </citation>
    <scope>NUCLEOTIDE SEQUENCE [LARGE SCALE GENOMIC DNA]</scope>
    <source>
        <strain evidence="2">RS5460</strain>
    </source>
</reference>
<dbReference type="EMBL" id="BTRK01000005">
    <property type="protein sequence ID" value="GMR54567.1"/>
    <property type="molecule type" value="Genomic_DNA"/>
</dbReference>
<evidence type="ECO:0000313" key="1">
    <source>
        <dbReference type="EMBL" id="GMR54567.1"/>
    </source>
</evidence>
<evidence type="ECO:0000313" key="2">
    <source>
        <dbReference type="Proteomes" id="UP001328107"/>
    </source>
</evidence>
<organism evidence="1 2">
    <name type="scientific">Pristionchus mayeri</name>
    <dbReference type="NCBI Taxonomy" id="1317129"/>
    <lineage>
        <taxon>Eukaryota</taxon>
        <taxon>Metazoa</taxon>
        <taxon>Ecdysozoa</taxon>
        <taxon>Nematoda</taxon>
        <taxon>Chromadorea</taxon>
        <taxon>Rhabditida</taxon>
        <taxon>Rhabditina</taxon>
        <taxon>Diplogasteromorpha</taxon>
        <taxon>Diplogasteroidea</taxon>
        <taxon>Neodiplogasteridae</taxon>
        <taxon>Pristionchus</taxon>
    </lineage>
</organism>
<sequence>EDMHCLGHLDGRSTRIPSPVVSDRLLRMLIQERLMSSAETLPVSESTKPRRSTATRSARDLQISLPISGNLSRGLLLSVSSIYERTKTAQIWLISPRCQLISAPESRSSRQAIERELRKSNWRGCTTMIQLCYAWSSIHPIFYGTMGTLVDSGAS</sequence>
<proteinExistence type="predicted"/>
<name>A0AAN5I6P2_9BILA</name>
<feature type="non-terminal residue" evidence="1">
    <location>
        <position position="1"/>
    </location>
</feature>
<accession>A0AAN5I6P2</accession>
<gene>
    <name evidence="1" type="ORF">PMAYCL1PPCAC_24762</name>
</gene>
<comment type="caution">
    <text evidence="1">The sequence shown here is derived from an EMBL/GenBank/DDBJ whole genome shotgun (WGS) entry which is preliminary data.</text>
</comment>
<protein>
    <submittedName>
        <fullName evidence="1">Uncharacterized protein</fullName>
    </submittedName>
</protein>
<dbReference type="AlphaFoldDB" id="A0AAN5I6P2"/>
<keyword evidence="2" id="KW-1185">Reference proteome</keyword>